<dbReference type="EMBL" id="JAQIZT010000010">
    <property type="protein sequence ID" value="KAJ6982407.1"/>
    <property type="molecule type" value="Genomic_DNA"/>
</dbReference>
<dbReference type="AlphaFoldDB" id="A0AAD6MBR0"/>
<accession>A0AAD6MBR0</accession>
<feature type="transmembrane region" description="Helical" evidence="1">
    <location>
        <begin position="64"/>
        <end position="84"/>
    </location>
</feature>
<organism evidence="2 3">
    <name type="scientific">Populus alba x Populus x berolinensis</name>
    <dbReference type="NCBI Taxonomy" id="444605"/>
    <lineage>
        <taxon>Eukaryota</taxon>
        <taxon>Viridiplantae</taxon>
        <taxon>Streptophyta</taxon>
        <taxon>Embryophyta</taxon>
        <taxon>Tracheophyta</taxon>
        <taxon>Spermatophyta</taxon>
        <taxon>Magnoliopsida</taxon>
        <taxon>eudicotyledons</taxon>
        <taxon>Gunneridae</taxon>
        <taxon>Pentapetalae</taxon>
        <taxon>rosids</taxon>
        <taxon>fabids</taxon>
        <taxon>Malpighiales</taxon>
        <taxon>Salicaceae</taxon>
        <taxon>Saliceae</taxon>
        <taxon>Populus</taxon>
    </lineage>
</organism>
<sequence>MFSTVPKAAPVEISNDILYPKEDKKQKILLYACRSCDHQEVAGNNRVYRNEIYHYAEYTQALQVWLQTTLCLGLNLFVVLYAAMGKLYSYRQPREMRAWQCFMSAATQTAGIGGEIETCLPRI</sequence>
<dbReference type="Gene3D" id="2.20.25.10">
    <property type="match status" value="1"/>
</dbReference>
<proteinExistence type="predicted"/>
<keyword evidence="1" id="KW-1133">Transmembrane helix</keyword>
<evidence type="ECO:0000313" key="3">
    <source>
        <dbReference type="Proteomes" id="UP001164929"/>
    </source>
</evidence>
<reference evidence="2" key="1">
    <citation type="journal article" date="2023" name="Mol. Ecol. Resour.">
        <title>Chromosome-level genome assembly of a triploid poplar Populus alba 'Berolinensis'.</title>
        <authorList>
            <person name="Chen S."/>
            <person name="Yu Y."/>
            <person name="Wang X."/>
            <person name="Wang S."/>
            <person name="Zhang T."/>
            <person name="Zhou Y."/>
            <person name="He R."/>
            <person name="Meng N."/>
            <person name="Wang Y."/>
            <person name="Liu W."/>
            <person name="Liu Z."/>
            <person name="Liu J."/>
            <person name="Guo Q."/>
            <person name="Huang H."/>
            <person name="Sederoff R.R."/>
            <person name="Wang G."/>
            <person name="Qu G."/>
            <person name="Chen S."/>
        </authorList>
    </citation>
    <scope>NUCLEOTIDE SEQUENCE</scope>
    <source>
        <strain evidence="2">SC-2020</strain>
    </source>
</reference>
<protein>
    <submittedName>
        <fullName evidence="2">Uncharacterized protein</fullName>
    </submittedName>
</protein>
<evidence type="ECO:0000313" key="2">
    <source>
        <dbReference type="EMBL" id="KAJ6982407.1"/>
    </source>
</evidence>
<dbReference type="SUPFAM" id="SSF57783">
    <property type="entry name" value="Zinc beta-ribbon"/>
    <property type="match status" value="1"/>
</dbReference>
<keyword evidence="3" id="KW-1185">Reference proteome</keyword>
<evidence type="ECO:0000256" key="1">
    <source>
        <dbReference type="SAM" id="Phobius"/>
    </source>
</evidence>
<keyword evidence="1" id="KW-0472">Membrane</keyword>
<dbReference type="Proteomes" id="UP001164929">
    <property type="component" value="Chromosome 10"/>
</dbReference>
<keyword evidence="1" id="KW-0812">Transmembrane</keyword>
<comment type="caution">
    <text evidence="2">The sequence shown here is derived from an EMBL/GenBank/DDBJ whole genome shotgun (WGS) entry which is preliminary data.</text>
</comment>
<gene>
    <name evidence="2" type="ORF">NC653_025495</name>
</gene>
<name>A0AAD6MBR0_9ROSI</name>